<keyword evidence="4" id="KW-0804">Transcription</keyword>
<feature type="compositionally biased region" description="Basic and acidic residues" evidence="7">
    <location>
        <begin position="498"/>
        <end position="514"/>
    </location>
</feature>
<comment type="subcellular location">
    <subcellularLocation>
        <location evidence="1 6">Nucleus</location>
    </subcellularLocation>
</comment>
<comment type="caution">
    <text evidence="6">Lacks conserved residue(s) required for the propagation of feature annotation.</text>
</comment>
<feature type="region of interest" description="Disordered" evidence="7">
    <location>
        <begin position="648"/>
        <end position="667"/>
    </location>
</feature>
<keyword evidence="5 6" id="KW-0539">Nucleus</keyword>
<gene>
    <name evidence="9" type="ORF">LSH36_408g02022</name>
</gene>
<dbReference type="GO" id="GO:0000981">
    <property type="term" value="F:DNA-binding transcription factor activity, RNA polymerase II-specific"/>
    <property type="evidence" value="ECO:0007669"/>
    <property type="project" value="TreeGrafter"/>
</dbReference>
<feature type="compositionally biased region" description="Polar residues" evidence="7">
    <location>
        <begin position="306"/>
        <end position="316"/>
    </location>
</feature>
<dbReference type="SMART" id="SM00425">
    <property type="entry name" value="TBOX"/>
    <property type="match status" value="1"/>
</dbReference>
<dbReference type="PROSITE" id="PS01283">
    <property type="entry name" value="TBOX_1"/>
    <property type="match status" value="1"/>
</dbReference>
<protein>
    <recommendedName>
        <fullName evidence="8">T-box domain-containing protein</fullName>
    </recommendedName>
</protein>
<evidence type="ECO:0000256" key="5">
    <source>
        <dbReference type="ARBA" id="ARBA00023242"/>
    </source>
</evidence>
<dbReference type="GO" id="GO:0000978">
    <property type="term" value="F:RNA polymerase II cis-regulatory region sequence-specific DNA binding"/>
    <property type="evidence" value="ECO:0007669"/>
    <property type="project" value="InterPro"/>
</dbReference>
<evidence type="ECO:0000256" key="7">
    <source>
        <dbReference type="SAM" id="MobiDB-lite"/>
    </source>
</evidence>
<feature type="region of interest" description="Disordered" evidence="7">
    <location>
        <begin position="1"/>
        <end position="20"/>
    </location>
</feature>
<feature type="compositionally biased region" description="Basic and acidic residues" evidence="7">
    <location>
        <begin position="705"/>
        <end position="719"/>
    </location>
</feature>
<evidence type="ECO:0000313" key="9">
    <source>
        <dbReference type="EMBL" id="KAK2150376.1"/>
    </source>
</evidence>
<proteinExistence type="predicted"/>
<dbReference type="InterPro" id="IPR046360">
    <property type="entry name" value="T-box_DNA-bd"/>
</dbReference>
<organism evidence="9 10">
    <name type="scientific">Paralvinella palmiformis</name>
    <dbReference type="NCBI Taxonomy" id="53620"/>
    <lineage>
        <taxon>Eukaryota</taxon>
        <taxon>Metazoa</taxon>
        <taxon>Spiralia</taxon>
        <taxon>Lophotrochozoa</taxon>
        <taxon>Annelida</taxon>
        <taxon>Polychaeta</taxon>
        <taxon>Sedentaria</taxon>
        <taxon>Canalipalpata</taxon>
        <taxon>Terebellida</taxon>
        <taxon>Terebelliformia</taxon>
        <taxon>Alvinellidae</taxon>
        <taxon>Paralvinella</taxon>
    </lineage>
</organism>
<keyword evidence="10" id="KW-1185">Reference proteome</keyword>
<dbReference type="FunFam" id="2.60.40.820:FF:000003">
    <property type="entry name" value="T-box transcription factor TBX3"/>
    <property type="match status" value="1"/>
</dbReference>
<evidence type="ECO:0000256" key="4">
    <source>
        <dbReference type="ARBA" id="ARBA00023163"/>
    </source>
</evidence>
<dbReference type="PRINTS" id="PR00937">
    <property type="entry name" value="TBOX"/>
</dbReference>
<evidence type="ECO:0000256" key="2">
    <source>
        <dbReference type="ARBA" id="ARBA00023015"/>
    </source>
</evidence>
<comment type="caution">
    <text evidence="9">The sequence shown here is derived from an EMBL/GenBank/DDBJ whole genome shotgun (WGS) entry which is preliminary data.</text>
</comment>
<feature type="compositionally biased region" description="Polar residues" evidence="7">
    <location>
        <begin position="367"/>
        <end position="377"/>
    </location>
</feature>
<feature type="compositionally biased region" description="Polar residues" evidence="7">
    <location>
        <begin position="397"/>
        <end position="419"/>
    </location>
</feature>
<feature type="region of interest" description="Disordered" evidence="7">
    <location>
        <begin position="288"/>
        <end position="329"/>
    </location>
</feature>
<dbReference type="SUPFAM" id="SSF49417">
    <property type="entry name" value="p53-like transcription factors"/>
    <property type="match status" value="1"/>
</dbReference>
<dbReference type="InterPro" id="IPR008967">
    <property type="entry name" value="p53-like_TF_DNA-bd_sf"/>
</dbReference>
<evidence type="ECO:0000313" key="10">
    <source>
        <dbReference type="Proteomes" id="UP001208570"/>
    </source>
</evidence>
<dbReference type="PROSITE" id="PS50252">
    <property type="entry name" value="TBOX_3"/>
    <property type="match status" value="1"/>
</dbReference>
<dbReference type="GO" id="GO:0001708">
    <property type="term" value="P:cell fate specification"/>
    <property type="evidence" value="ECO:0007669"/>
    <property type="project" value="TreeGrafter"/>
</dbReference>
<feature type="compositionally biased region" description="Basic and acidic residues" evidence="7">
    <location>
        <begin position="466"/>
        <end position="490"/>
    </location>
</feature>
<sequence>MIYDQLGQDKDHPRRANPPAIPMAYHPFLMAQRTQSEYGVGSIMSAHPHYLSAHPGLQAPVLPTPILPKLQQTVVGRTPYSLGDHFLSQGLPRGLPRPPIVPQDDDVKDDPKVELEGRDLWEKFHEFGTEMVITKSGRRIFPPFKAKVSGLDKRAKYILLMDIISVDDCRYKFHNSRWMVAGKADPEMPKRMYIHPDSPSTGEQWMSKIVSFHKLKLTNNISDKHGFTILNSMHKYQPRLHLVRADDILKLPYSAFRTYVFKETEFIAVTAYQNEKITRLKIDHNPFAKGFRDSGGGRSKEKKRLTPQTSCDSQPLHQRHHSGSLDQAERDVVSYRHDDDDDPDTDPEDENMEICVVDEPGGECPINNINVLQNSPGSDPEDTGNGVQPPMDANKPNDVTQEPDTSNGCVEDTAQISESQTEHVSERVSPEPSSQVDSTEVTSNDPEGNRQSTSTPTAGSRPLSADSRRREDPEKEDERGNVDRSGDRRSGRSPLAHYRPEHMTSPSGRDRHSYLDHERLNGRDKDPQSPPNVTVIHPSVSHPMFPYFHPGLYPGLSSSHSGLLATAPHLAAAAINSPGLPPFLTASPSTTPDLSGHFPNPMAAQAAAAWISMNQGLLLNSHLAALGVSSNSWTPNLNLGGVFSNHSAREAAHASPEMHPSRSHHHARAAFVPHAGSPPRFTPYVIRTKSPDQRRSPLIGSQAELSRRDDSLLSRDVRHSPIGRCSPGDPRRSPNNKGHVINELRSIERMVNGLDR</sequence>
<dbReference type="GO" id="GO:0000785">
    <property type="term" value="C:chromatin"/>
    <property type="evidence" value="ECO:0007669"/>
    <property type="project" value="TreeGrafter"/>
</dbReference>
<accession>A0AAD9JCD0</accession>
<dbReference type="InterPro" id="IPR036960">
    <property type="entry name" value="T-box_sf"/>
</dbReference>
<dbReference type="Proteomes" id="UP001208570">
    <property type="component" value="Unassembled WGS sequence"/>
</dbReference>
<evidence type="ECO:0000256" key="6">
    <source>
        <dbReference type="PROSITE-ProRule" id="PRU00201"/>
    </source>
</evidence>
<feature type="compositionally biased region" description="Basic and acidic residues" evidence="7">
    <location>
        <begin position="420"/>
        <end position="429"/>
    </location>
</feature>
<dbReference type="Pfam" id="PF00907">
    <property type="entry name" value="T-box"/>
    <property type="match status" value="1"/>
</dbReference>
<evidence type="ECO:0000259" key="8">
    <source>
        <dbReference type="PROSITE" id="PS50252"/>
    </source>
</evidence>
<evidence type="ECO:0000256" key="3">
    <source>
        <dbReference type="ARBA" id="ARBA00023125"/>
    </source>
</evidence>
<dbReference type="GO" id="GO:0045893">
    <property type="term" value="P:positive regulation of DNA-templated transcription"/>
    <property type="evidence" value="ECO:0007669"/>
    <property type="project" value="InterPro"/>
</dbReference>
<feature type="domain" description="T-box" evidence="8">
    <location>
        <begin position="115"/>
        <end position="293"/>
    </location>
</feature>
<keyword evidence="3 6" id="KW-0238">DNA-binding</keyword>
<keyword evidence="2" id="KW-0805">Transcription regulation</keyword>
<evidence type="ECO:0000256" key="1">
    <source>
        <dbReference type="ARBA" id="ARBA00004123"/>
    </source>
</evidence>
<feature type="region of interest" description="Disordered" evidence="7">
    <location>
        <begin position="358"/>
        <end position="514"/>
    </location>
</feature>
<reference evidence="9" key="1">
    <citation type="journal article" date="2023" name="Mol. Biol. Evol.">
        <title>Third-Generation Sequencing Reveals the Adaptive Role of the Epigenome in Three Deep-Sea Polychaetes.</title>
        <authorList>
            <person name="Perez M."/>
            <person name="Aroh O."/>
            <person name="Sun Y."/>
            <person name="Lan Y."/>
            <person name="Juniper S.K."/>
            <person name="Young C.R."/>
            <person name="Angers B."/>
            <person name="Qian P.Y."/>
        </authorList>
    </citation>
    <scope>NUCLEOTIDE SEQUENCE</scope>
    <source>
        <strain evidence="9">P08H-3</strain>
    </source>
</reference>
<dbReference type="EMBL" id="JAODUP010000408">
    <property type="protein sequence ID" value="KAK2150376.1"/>
    <property type="molecule type" value="Genomic_DNA"/>
</dbReference>
<dbReference type="GO" id="GO:0005634">
    <property type="term" value="C:nucleus"/>
    <property type="evidence" value="ECO:0007669"/>
    <property type="project" value="UniProtKB-SubCell"/>
</dbReference>
<dbReference type="Gene3D" id="2.60.40.820">
    <property type="entry name" value="Transcription factor, T-box"/>
    <property type="match status" value="1"/>
</dbReference>
<dbReference type="PANTHER" id="PTHR11267:SF181">
    <property type="entry name" value="OPTOMOTOR-BLIND PROTEIN"/>
    <property type="match status" value="1"/>
</dbReference>
<name>A0AAD9JCD0_9ANNE</name>
<dbReference type="InterPro" id="IPR001699">
    <property type="entry name" value="TF_T-box"/>
</dbReference>
<dbReference type="PANTHER" id="PTHR11267">
    <property type="entry name" value="T-BOX PROTEIN-RELATED"/>
    <property type="match status" value="1"/>
</dbReference>
<feature type="compositionally biased region" description="Polar residues" evidence="7">
    <location>
        <begin position="431"/>
        <end position="458"/>
    </location>
</feature>
<dbReference type="CDD" id="cd20188">
    <property type="entry name" value="T-box_TBX2_3-like"/>
    <property type="match status" value="1"/>
</dbReference>
<dbReference type="AlphaFoldDB" id="A0AAD9JCD0"/>
<dbReference type="PROSITE" id="PS01264">
    <property type="entry name" value="TBOX_2"/>
    <property type="match status" value="1"/>
</dbReference>
<dbReference type="InterPro" id="IPR018186">
    <property type="entry name" value="TF_T-box_CS"/>
</dbReference>
<feature type="region of interest" description="Disordered" evidence="7">
    <location>
        <begin position="673"/>
        <end position="738"/>
    </location>
</feature>